<gene>
    <name evidence="2" type="ORF">D0962_37555</name>
</gene>
<feature type="region of interest" description="Disordered" evidence="1">
    <location>
        <begin position="1"/>
        <end position="20"/>
    </location>
</feature>
<evidence type="ECO:0000313" key="2">
    <source>
        <dbReference type="EMBL" id="NEZ68369.1"/>
    </source>
</evidence>
<dbReference type="Proteomes" id="UP000473574">
    <property type="component" value="Unassembled WGS sequence"/>
</dbReference>
<dbReference type="Pfam" id="PF12787">
    <property type="entry name" value="EcsC"/>
    <property type="match status" value="1"/>
</dbReference>
<organism evidence="2 3">
    <name type="scientific">Adonisia turfae CCMR0082</name>
    <dbReference type="NCBI Taxonomy" id="2304604"/>
    <lineage>
        <taxon>Bacteria</taxon>
        <taxon>Bacillati</taxon>
        <taxon>Cyanobacteriota</taxon>
        <taxon>Adonisia</taxon>
        <taxon>Adonisia turfae</taxon>
    </lineage>
</organism>
<evidence type="ECO:0008006" key="4">
    <source>
        <dbReference type="Google" id="ProtNLM"/>
    </source>
</evidence>
<sequence length="224" mass="23511">MTSIVPVNQEDNEDRNDQNSSAIDKTINWIMDVGISGLGDTLPSAQDVAEEHLKRCNGDVEKAVESVIKWKTAYAGGSGFVTGFGGLATLPVTLTVGLAASYAIAANQAAAIAHLRGYEVYSDQVRTAVLMCLVGDLGEEILKTAGIAVGRQAARHVVMHKIPKSLLGRINKLVGFKLVAKVNEKAAVRLIRVVPFVGGVVGGAVDGAFVNICGRSAKQAFPAI</sequence>
<name>A0A6M0SIF9_9CYAN</name>
<comment type="caution">
    <text evidence="2">The sequence shown here is derived from an EMBL/GenBank/DDBJ whole genome shotgun (WGS) entry which is preliminary data.</text>
</comment>
<proteinExistence type="predicted"/>
<evidence type="ECO:0000313" key="3">
    <source>
        <dbReference type="Proteomes" id="UP000473574"/>
    </source>
</evidence>
<protein>
    <recommendedName>
        <fullName evidence="4">EcsC family protein</fullName>
    </recommendedName>
</protein>
<reference evidence="2 3" key="1">
    <citation type="journal article" date="2020" name="Microb. Ecol.">
        <title>Ecogenomics of the Marine Benthic Filamentous Cyanobacterium Adonisia.</title>
        <authorList>
            <person name="Walter J.M."/>
            <person name="Coutinho F.H."/>
            <person name="Leomil L."/>
            <person name="Hargreaves P.I."/>
            <person name="Campeao M.E."/>
            <person name="Vieira V.V."/>
            <person name="Silva B.S."/>
            <person name="Fistarol G.O."/>
            <person name="Salomon P.S."/>
            <person name="Sawabe T."/>
            <person name="Mino S."/>
            <person name="Hosokawa M."/>
            <person name="Miyashita H."/>
            <person name="Maruyama F."/>
            <person name="van Verk M.C."/>
            <person name="Dutilh B.E."/>
            <person name="Thompson C.C."/>
            <person name="Thompson F.L."/>
        </authorList>
    </citation>
    <scope>NUCLEOTIDE SEQUENCE [LARGE SCALE GENOMIC DNA]</scope>
    <source>
        <strain evidence="2 3">CCMR0082</strain>
    </source>
</reference>
<dbReference type="InterPro" id="IPR024787">
    <property type="entry name" value="EcsC"/>
</dbReference>
<dbReference type="EMBL" id="QZCE01000003">
    <property type="protein sequence ID" value="NEZ68369.1"/>
    <property type="molecule type" value="Genomic_DNA"/>
</dbReference>
<dbReference type="AlphaFoldDB" id="A0A6M0SIF9"/>
<evidence type="ECO:0000256" key="1">
    <source>
        <dbReference type="SAM" id="MobiDB-lite"/>
    </source>
</evidence>
<accession>A0A6M0SIF9</accession>